<comment type="caution">
    <text evidence="14">The sequence shown here is derived from an EMBL/GenBank/DDBJ whole genome shotgun (WGS) entry which is preliminary data.</text>
</comment>
<dbReference type="Proteomes" id="UP000661193">
    <property type="component" value="Unassembled WGS sequence"/>
</dbReference>
<dbReference type="InterPro" id="IPR050450">
    <property type="entry name" value="COX15/CtaA_HemeA_synthase"/>
</dbReference>
<sequence>MRRIRSVKRPARFPVSSTLLRRLAFANIVANVVIVVTGGAVRLTASGLGCPTWPRCTDDSYTTTAEMGMHGVIEFGNRLLTFVLVLIAGATLLAVLAHRPRRRGALPLALAVVLGIVAQAVIGGITVRTQLHPSIVGIHFVVSMLLLLVSYALWRQVREPDGPKVALVPPPLRALTWITVVVSAAVIVVGVLVTGSGPHAGDADAVRNGLDPQTISQVHADLVFLLIGLTVGLWLALRALGAPVGAVRAVRTLLLVELAQGVIGFVQYFTNLPVLLVGAHMLGSCLVWLATLSVLWSIRERRPAHPDPTTPTTPPGSVTPAPEPVTAHA</sequence>
<evidence type="ECO:0000256" key="1">
    <source>
        <dbReference type="ARBA" id="ARBA00004141"/>
    </source>
</evidence>
<feature type="transmembrane region" description="Helical" evidence="13">
    <location>
        <begin position="249"/>
        <end position="269"/>
    </location>
</feature>
<reference evidence="14 15" key="1">
    <citation type="submission" date="2021-01" db="EMBL/GenBank/DDBJ databases">
        <title>Genome sequencing of Micromonospora fiedleri MG-37.</title>
        <authorList>
            <person name="Moreland P.E.J."/>
            <person name="Stach J.E.M."/>
        </authorList>
    </citation>
    <scope>NUCLEOTIDE SEQUENCE [LARGE SCALE GENOMIC DNA]</scope>
    <source>
        <strain evidence="14 15">MG-37</strain>
    </source>
</reference>
<evidence type="ECO:0000256" key="4">
    <source>
        <dbReference type="ARBA" id="ARBA00022723"/>
    </source>
</evidence>
<keyword evidence="15" id="KW-1185">Reference proteome</keyword>
<keyword evidence="9 13" id="KW-0472">Membrane</keyword>
<comment type="subcellular location">
    <subcellularLocation>
        <location evidence="1">Membrane</location>
        <topology evidence="1">Multi-pass membrane protein</topology>
    </subcellularLocation>
</comment>
<keyword evidence="10" id="KW-1015">Disulfide bond</keyword>
<evidence type="ECO:0000256" key="3">
    <source>
        <dbReference type="ARBA" id="ARBA00022692"/>
    </source>
</evidence>
<keyword evidence="3 13" id="KW-0812">Transmembrane</keyword>
<feature type="region of interest" description="Disordered" evidence="12">
    <location>
        <begin position="304"/>
        <end position="329"/>
    </location>
</feature>
<evidence type="ECO:0000256" key="9">
    <source>
        <dbReference type="ARBA" id="ARBA00023136"/>
    </source>
</evidence>
<evidence type="ECO:0000256" key="7">
    <source>
        <dbReference type="ARBA" id="ARBA00023004"/>
    </source>
</evidence>
<dbReference type="Pfam" id="PF02628">
    <property type="entry name" value="COX15-CtaA"/>
    <property type="match status" value="1"/>
</dbReference>
<feature type="transmembrane region" description="Helical" evidence="13">
    <location>
        <begin position="215"/>
        <end position="237"/>
    </location>
</feature>
<accession>A0ABS1UGS2</accession>
<evidence type="ECO:0000313" key="14">
    <source>
        <dbReference type="EMBL" id="MBL6275531.1"/>
    </source>
</evidence>
<dbReference type="InterPro" id="IPR003780">
    <property type="entry name" value="COX15/CtaA_fam"/>
</dbReference>
<feature type="transmembrane region" description="Helical" evidence="13">
    <location>
        <begin position="275"/>
        <end position="296"/>
    </location>
</feature>
<feature type="transmembrane region" description="Helical" evidence="13">
    <location>
        <begin position="131"/>
        <end position="154"/>
    </location>
</feature>
<evidence type="ECO:0000313" key="15">
    <source>
        <dbReference type="Proteomes" id="UP000661193"/>
    </source>
</evidence>
<evidence type="ECO:0000256" key="13">
    <source>
        <dbReference type="SAM" id="Phobius"/>
    </source>
</evidence>
<evidence type="ECO:0000256" key="2">
    <source>
        <dbReference type="ARBA" id="ARBA00022475"/>
    </source>
</evidence>
<keyword evidence="8" id="KW-0350">Heme biosynthesis</keyword>
<keyword evidence="4" id="KW-0479">Metal-binding</keyword>
<dbReference type="PANTHER" id="PTHR35457:SF1">
    <property type="entry name" value="HEME A SYNTHASE"/>
    <property type="match status" value="1"/>
</dbReference>
<organism evidence="14 15">
    <name type="scientific">Micromonospora fiedleri</name>
    <dbReference type="NCBI Taxonomy" id="1157498"/>
    <lineage>
        <taxon>Bacteria</taxon>
        <taxon>Bacillati</taxon>
        <taxon>Actinomycetota</taxon>
        <taxon>Actinomycetes</taxon>
        <taxon>Micromonosporales</taxon>
        <taxon>Micromonosporaceae</taxon>
        <taxon>Micromonospora</taxon>
    </lineage>
</organism>
<evidence type="ECO:0000256" key="5">
    <source>
        <dbReference type="ARBA" id="ARBA00022989"/>
    </source>
</evidence>
<evidence type="ECO:0000256" key="11">
    <source>
        <dbReference type="ARBA" id="ARBA00023444"/>
    </source>
</evidence>
<feature type="transmembrane region" description="Helical" evidence="13">
    <location>
        <begin position="20"/>
        <end position="41"/>
    </location>
</feature>
<keyword evidence="6" id="KW-0560">Oxidoreductase</keyword>
<feature type="transmembrane region" description="Helical" evidence="13">
    <location>
        <begin position="104"/>
        <end position="125"/>
    </location>
</feature>
<keyword evidence="5 13" id="KW-1133">Transmembrane helix</keyword>
<feature type="transmembrane region" description="Helical" evidence="13">
    <location>
        <begin position="79"/>
        <end position="97"/>
    </location>
</feature>
<proteinExistence type="predicted"/>
<feature type="transmembrane region" description="Helical" evidence="13">
    <location>
        <begin position="174"/>
        <end position="195"/>
    </location>
</feature>
<comment type="pathway">
    <text evidence="11">Porphyrin-containing compound metabolism.</text>
</comment>
<keyword evidence="7" id="KW-0408">Iron</keyword>
<evidence type="ECO:0000256" key="12">
    <source>
        <dbReference type="SAM" id="MobiDB-lite"/>
    </source>
</evidence>
<protein>
    <submittedName>
        <fullName evidence="14">COX15/CtaA family protein</fullName>
    </submittedName>
</protein>
<dbReference type="EMBL" id="JAETXL010000002">
    <property type="protein sequence ID" value="MBL6275531.1"/>
    <property type="molecule type" value="Genomic_DNA"/>
</dbReference>
<evidence type="ECO:0000256" key="6">
    <source>
        <dbReference type="ARBA" id="ARBA00023002"/>
    </source>
</evidence>
<evidence type="ECO:0000256" key="8">
    <source>
        <dbReference type="ARBA" id="ARBA00023133"/>
    </source>
</evidence>
<name>A0ABS1UGS2_9ACTN</name>
<dbReference type="PANTHER" id="PTHR35457">
    <property type="entry name" value="HEME A SYNTHASE"/>
    <property type="match status" value="1"/>
</dbReference>
<keyword evidence="2" id="KW-1003">Cell membrane</keyword>
<gene>
    <name evidence="14" type="ORF">JMF97_05065</name>
</gene>
<evidence type="ECO:0000256" key="10">
    <source>
        <dbReference type="ARBA" id="ARBA00023157"/>
    </source>
</evidence>